<gene>
    <name evidence="3" type="ORF">Fot_11040</name>
</gene>
<feature type="compositionally biased region" description="Polar residues" evidence="1">
    <location>
        <begin position="243"/>
        <end position="252"/>
    </location>
</feature>
<accession>A0ABD1WIJ9</accession>
<evidence type="ECO:0000259" key="2">
    <source>
        <dbReference type="Pfam" id="PF04195"/>
    </source>
</evidence>
<dbReference type="AlphaFoldDB" id="A0ABD1WIJ9"/>
<reference evidence="4" key="1">
    <citation type="submission" date="2024-07" db="EMBL/GenBank/DDBJ databases">
        <title>Two chromosome-level genome assemblies of Korean endemic species Abeliophyllum distichum and Forsythia ovata (Oleaceae).</title>
        <authorList>
            <person name="Jang H."/>
        </authorList>
    </citation>
    <scope>NUCLEOTIDE SEQUENCE [LARGE SCALE GENOMIC DNA]</scope>
</reference>
<evidence type="ECO:0000313" key="3">
    <source>
        <dbReference type="EMBL" id="KAL2549510.1"/>
    </source>
</evidence>
<feature type="domain" description="Transposase (putative) gypsy type" evidence="2">
    <location>
        <begin position="2"/>
        <end position="67"/>
    </location>
</feature>
<comment type="caution">
    <text evidence="3">The sequence shown here is derived from an EMBL/GenBank/DDBJ whole genome shotgun (WGS) entry which is preliminary data.</text>
</comment>
<protein>
    <recommendedName>
        <fullName evidence="2">Transposase (putative) gypsy type domain-containing protein</fullName>
    </recommendedName>
</protein>
<sequence>MSDAFACRMRLPLHPFFRAFLRSYNVCPYQVSPNFWTQAVGTWLIWQEVSPDYPMPLDIFHTLFNLNKCTKRDKEPREGVKDWYYLTPKRTHGPVITGHPSSIKHWRSQCLWAAGDWQCFSSDPVPEITVSRTLSHRREVPSFLLTEKDLAVIGKLYSFKEDFYGIVGSDHLYFKHNLMKKQGSSYLPRIGLASLAAKRIPSEIKEKSSDHDQKKTLAGLSLNGGEKDKDHDPARTDPKQNALVPTTTTQGLQLIAQKQEAGAKRTEKE</sequence>
<dbReference type="InterPro" id="IPR007321">
    <property type="entry name" value="Transposase_28"/>
</dbReference>
<dbReference type="EMBL" id="JBFOLJ010000003">
    <property type="protein sequence ID" value="KAL2549510.1"/>
    <property type="molecule type" value="Genomic_DNA"/>
</dbReference>
<name>A0ABD1WIJ9_9LAMI</name>
<evidence type="ECO:0000313" key="4">
    <source>
        <dbReference type="Proteomes" id="UP001604277"/>
    </source>
</evidence>
<feature type="compositionally biased region" description="Basic and acidic residues" evidence="1">
    <location>
        <begin position="225"/>
        <end position="238"/>
    </location>
</feature>
<dbReference type="Pfam" id="PF04195">
    <property type="entry name" value="Transposase_28"/>
    <property type="match status" value="1"/>
</dbReference>
<feature type="region of interest" description="Disordered" evidence="1">
    <location>
        <begin position="204"/>
        <end position="269"/>
    </location>
</feature>
<proteinExistence type="predicted"/>
<dbReference type="Proteomes" id="UP001604277">
    <property type="component" value="Unassembled WGS sequence"/>
</dbReference>
<feature type="compositionally biased region" description="Basic and acidic residues" evidence="1">
    <location>
        <begin position="204"/>
        <end position="215"/>
    </location>
</feature>
<evidence type="ECO:0000256" key="1">
    <source>
        <dbReference type="SAM" id="MobiDB-lite"/>
    </source>
</evidence>
<keyword evidence="4" id="KW-1185">Reference proteome</keyword>
<organism evidence="3 4">
    <name type="scientific">Forsythia ovata</name>
    <dbReference type="NCBI Taxonomy" id="205694"/>
    <lineage>
        <taxon>Eukaryota</taxon>
        <taxon>Viridiplantae</taxon>
        <taxon>Streptophyta</taxon>
        <taxon>Embryophyta</taxon>
        <taxon>Tracheophyta</taxon>
        <taxon>Spermatophyta</taxon>
        <taxon>Magnoliopsida</taxon>
        <taxon>eudicotyledons</taxon>
        <taxon>Gunneridae</taxon>
        <taxon>Pentapetalae</taxon>
        <taxon>asterids</taxon>
        <taxon>lamiids</taxon>
        <taxon>Lamiales</taxon>
        <taxon>Oleaceae</taxon>
        <taxon>Forsythieae</taxon>
        <taxon>Forsythia</taxon>
    </lineage>
</organism>